<dbReference type="InterPro" id="IPR050654">
    <property type="entry name" value="AChE-related_enzymes"/>
</dbReference>
<dbReference type="EMBL" id="MOMC01000096">
    <property type="protein sequence ID" value="ONH22901.1"/>
    <property type="molecule type" value="Genomic_DNA"/>
</dbReference>
<accession>A0A1V2I0L3</accession>
<dbReference type="AlphaFoldDB" id="A0A1V2I0L3"/>
<dbReference type="InterPro" id="IPR029058">
    <property type="entry name" value="AB_hydrolase_fold"/>
</dbReference>
<dbReference type="PROSITE" id="PS00122">
    <property type="entry name" value="CARBOXYLESTERASE_B_1"/>
    <property type="match status" value="1"/>
</dbReference>
<protein>
    <recommendedName>
        <fullName evidence="3">Carboxylic ester hydrolase</fullName>
        <ecNumber evidence="3">3.1.1.-</ecNumber>
    </recommendedName>
</protein>
<dbReference type="InterPro" id="IPR019826">
    <property type="entry name" value="Carboxylesterase_B_AS"/>
</dbReference>
<dbReference type="SUPFAM" id="SSF53474">
    <property type="entry name" value="alpha/beta-Hydrolases"/>
    <property type="match status" value="1"/>
</dbReference>
<dbReference type="PANTHER" id="PTHR43918">
    <property type="entry name" value="ACETYLCHOLINESTERASE"/>
    <property type="match status" value="1"/>
</dbReference>
<comment type="similarity">
    <text evidence="1 3">Belongs to the type-B carboxylesterase/lipase family.</text>
</comment>
<proteinExistence type="inferred from homology"/>
<dbReference type="PANTHER" id="PTHR43918:SF4">
    <property type="entry name" value="CARBOXYLIC ESTER HYDROLASE"/>
    <property type="match status" value="1"/>
</dbReference>
<sequence>MVVTTDKGRIHGAYAQTRRSFQGIPYAAPPVGPLRWKSPAPVAAWTGTRQATRPGSSCPQASGELGSVPSNNEDCLYLNVTTPKTITGKLPVMVFIHGGGFTSGSGSMYDPAPLVDRGKVIVVTLNYRLGVFGFLGLPQLSAEGGAHKSGLYGIEDQQAALRWVRANATAFGGDARNVTVFGESAGAGSACVQFVSPTAKGLFDKAMAQSGCNLAATSLSQGEARGTALTQAVGCTTGDVVACLRGKSVDELMARQAAGLASGFAPLYGGAALPDTVANLLARGSFARVPLLQGSNHDEGRIFVGTGALGTITAANYKQVIQLLWPWAADAVVAQYPLTAYPSPALAVATVLGDSQFSCRALRASELASSKTKVYQYEFNDTAAPSLAPPVDGFPFGVTHGVELYYLFNLGAPPLNATQQASANRLIDYWTAFAKRGDPNSLFQPYWPAFSPGSKIQSLLSTTAKTISSTTFSTDHHCAFWQPISG</sequence>
<dbReference type="Proteomes" id="UP000188929">
    <property type="component" value="Unassembled WGS sequence"/>
</dbReference>
<dbReference type="GO" id="GO:0052689">
    <property type="term" value="F:carboxylic ester hydrolase activity"/>
    <property type="evidence" value="ECO:0007669"/>
    <property type="project" value="TreeGrafter"/>
</dbReference>
<evidence type="ECO:0000313" key="6">
    <source>
        <dbReference type="Proteomes" id="UP000188929"/>
    </source>
</evidence>
<dbReference type="Gene3D" id="3.40.50.1820">
    <property type="entry name" value="alpha/beta hydrolase"/>
    <property type="match status" value="1"/>
</dbReference>
<dbReference type="EC" id="3.1.1.-" evidence="3"/>
<evidence type="ECO:0000256" key="3">
    <source>
        <dbReference type="RuleBase" id="RU361235"/>
    </source>
</evidence>
<comment type="caution">
    <text evidence="5">The sequence shown here is derived from an EMBL/GenBank/DDBJ whole genome shotgun (WGS) entry which is preliminary data.</text>
</comment>
<dbReference type="STRING" id="1834516.BL253_34490"/>
<evidence type="ECO:0000313" key="5">
    <source>
        <dbReference type="EMBL" id="ONH22901.1"/>
    </source>
</evidence>
<dbReference type="Pfam" id="PF00135">
    <property type="entry name" value="COesterase"/>
    <property type="match status" value="1"/>
</dbReference>
<keyword evidence="2 3" id="KW-0378">Hydrolase</keyword>
<organism evidence="5 6">
    <name type="scientific">Pseudofrankia asymbiotica</name>
    <dbReference type="NCBI Taxonomy" id="1834516"/>
    <lineage>
        <taxon>Bacteria</taxon>
        <taxon>Bacillati</taxon>
        <taxon>Actinomycetota</taxon>
        <taxon>Actinomycetes</taxon>
        <taxon>Frankiales</taxon>
        <taxon>Frankiaceae</taxon>
        <taxon>Pseudofrankia</taxon>
    </lineage>
</organism>
<reference evidence="6" key="1">
    <citation type="submission" date="2016-10" db="EMBL/GenBank/DDBJ databases">
        <title>Frankia sp. NRRL B-16386 Genome sequencing.</title>
        <authorList>
            <person name="Ghodhbane-Gtari F."/>
            <person name="Swanson E."/>
            <person name="Gueddou A."/>
            <person name="Hezbri K."/>
            <person name="Ktari K."/>
            <person name="Nouioui I."/>
            <person name="Morris K."/>
            <person name="Simpson S."/>
            <person name="Abebe-Akele F."/>
            <person name="Thomas K."/>
            <person name="Gtari M."/>
            <person name="Tisa L.S."/>
        </authorList>
    </citation>
    <scope>NUCLEOTIDE SEQUENCE [LARGE SCALE GENOMIC DNA]</scope>
    <source>
        <strain evidence="6">NRRL B-16386</strain>
    </source>
</reference>
<gene>
    <name evidence="5" type="ORF">BL253_34490</name>
</gene>
<evidence type="ECO:0000256" key="1">
    <source>
        <dbReference type="ARBA" id="ARBA00005964"/>
    </source>
</evidence>
<dbReference type="InterPro" id="IPR002018">
    <property type="entry name" value="CarbesteraseB"/>
</dbReference>
<keyword evidence="6" id="KW-1185">Reference proteome</keyword>
<evidence type="ECO:0000259" key="4">
    <source>
        <dbReference type="Pfam" id="PF00135"/>
    </source>
</evidence>
<feature type="domain" description="Carboxylesterase type B" evidence="4">
    <location>
        <begin position="2"/>
        <end position="481"/>
    </location>
</feature>
<evidence type="ECO:0000256" key="2">
    <source>
        <dbReference type="ARBA" id="ARBA00022801"/>
    </source>
</evidence>
<name>A0A1V2I0L3_9ACTN</name>